<evidence type="ECO:0000256" key="1">
    <source>
        <dbReference type="SAM" id="MobiDB-lite"/>
    </source>
</evidence>
<keyword evidence="3" id="KW-1185">Reference proteome</keyword>
<proteinExistence type="predicted"/>
<protein>
    <submittedName>
        <fullName evidence="2">Uncharacterized protein</fullName>
    </submittedName>
</protein>
<gene>
    <name evidence="2" type="ordered locus">Sfum_0233</name>
</gene>
<dbReference type="Proteomes" id="UP000001784">
    <property type="component" value="Chromosome"/>
</dbReference>
<organism evidence="2 3">
    <name type="scientific">Syntrophobacter fumaroxidans (strain DSM 10017 / MPOB)</name>
    <dbReference type="NCBI Taxonomy" id="335543"/>
    <lineage>
        <taxon>Bacteria</taxon>
        <taxon>Pseudomonadati</taxon>
        <taxon>Thermodesulfobacteriota</taxon>
        <taxon>Syntrophobacteria</taxon>
        <taxon>Syntrophobacterales</taxon>
        <taxon>Syntrophobacteraceae</taxon>
        <taxon>Syntrophobacter</taxon>
    </lineage>
</organism>
<feature type="region of interest" description="Disordered" evidence="1">
    <location>
        <begin position="1"/>
        <end position="34"/>
    </location>
</feature>
<reference evidence="2 3" key="1">
    <citation type="submission" date="2006-10" db="EMBL/GenBank/DDBJ databases">
        <title>Complete sequence of Syntrophobacter fumaroxidans MPOB.</title>
        <authorList>
            <consortium name="US DOE Joint Genome Institute"/>
            <person name="Copeland A."/>
            <person name="Lucas S."/>
            <person name="Lapidus A."/>
            <person name="Barry K."/>
            <person name="Detter J.C."/>
            <person name="Glavina del Rio T."/>
            <person name="Hammon N."/>
            <person name="Israni S."/>
            <person name="Pitluck S."/>
            <person name="Goltsman E.G."/>
            <person name="Martinez M."/>
            <person name="Schmutz J."/>
            <person name="Larimer F."/>
            <person name="Land M."/>
            <person name="Hauser L."/>
            <person name="Kyrpides N."/>
            <person name="Kim E."/>
            <person name="Boone D.R."/>
            <person name="Brockman F."/>
            <person name="Culley D."/>
            <person name="Ferry J."/>
            <person name="Gunsalus R."/>
            <person name="McInerney M.J."/>
            <person name="Morrison M."/>
            <person name="Plugge C."/>
            <person name="Rohlin L."/>
            <person name="Scholten J."/>
            <person name="Sieber J."/>
            <person name="Stams A.J.M."/>
            <person name="Worm P."/>
            <person name="Henstra A.M."/>
            <person name="Richardson P."/>
        </authorList>
    </citation>
    <scope>NUCLEOTIDE SEQUENCE [LARGE SCALE GENOMIC DNA]</scope>
    <source>
        <strain evidence="3">DSM 10017 / MPOB</strain>
    </source>
</reference>
<dbReference type="HOGENOM" id="CLU_2385086_0_0_7"/>
<sequence>MPMMSRAVPHHRTDRASPSYRMGSLSQPILPAGGSGVNFHRTNDVCAARPGGSTATLPGKGAPVIPVQCMSREVPSLRRIGSVPRRVFWLAKDS</sequence>
<dbReference type="KEGG" id="sfu:Sfum_0233"/>
<dbReference type="EMBL" id="CP000478">
    <property type="protein sequence ID" value="ABK15934.1"/>
    <property type="molecule type" value="Genomic_DNA"/>
</dbReference>
<accession>A0LET2</accession>
<evidence type="ECO:0000313" key="3">
    <source>
        <dbReference type="Proteomes" id="UP000001784"/>
    </source>
</evidence>
<name>A0LET2_SYNFM</name>
<dbReference type="AlphaFoldDB" id="A0LET2"/>
<evidence type="ECO:0000313" key="2">
    <source>
        <dbReference type="EMBL" id="ABK15934.1"/>
    </source>
</evidence>
<dbReference type="InParanoid" id="A0LET2"/>